<feature type="transmembrane region" description="Helical" evidence="6">
    <location>
        <begin position="102"/>
        <end position="127"/>
    </location>
</feature>
<dbReference type="OrthoDB" id="9789527at2"/>
<feature type="transmembrane region" description="Helical" evidence="6">
    <location>
        <begin position="191"/>
        <end position="214"/>
    </location>
</feature>
<name>A0A285NBD9_9HYPH</name>
<feature type="transmembrane region" description="Helical" evidence="6">
    <location>
        <begin position="259"/>
        <end position="279"/>
    </location>
</feature>
<dbReference type="GO" id="GO:0015297">
    <property type="term" value="F:antiporter activity"/>
    <property type="evidence" value="ECO:0007669"/>
    <property type="project" value="InterPro"/>
</dbReference>
<keyword evidence="4 6" id="KW-1133">Transmembrane helix</keyword>
<evidence type="ECO:0000256" key="4">
    <source>
        <dbReference type="ARBA" id="ARBA00022989"/>
    </source>
</evidence>
<dbReference type="CDD" id="cd13136">
    <property type="entry name" value="MATE_DinF_like"/>
    <property type="match status" value="1"/>
</dbReference>
<dbReference type="EMBL" id="OBEL01000001">
    <property type="protein sequence ID" value="SNZ05001.1"/>
    <property type="molecule type" value="Genomic_DNA"/>
</dbReference>
<dbReference type="PANTHER" id="PTHR42893:SF46">
    <property type="entry name" value="PROTEIN DETOXIFICATION 44, CHLOROPLASTIC"/>
    <property type="match status" value="1"/>
</dbReference>
<comment type="subcellular location">
    <subcellularLocation>
        <location evidence="1">Membrane</location>
        <topology evidence="1">Multi-pass membrane protein</topology>
    </subcellularLocation>
</comment>
<feature type="transmembrane region" description="Helical" evidence="6">
    <location>
        <begin position="71"/>
        <end position="96"/>
    </location>
</feature>
<evidence type="ECO:0000256" key="6">
    <source>
        <dbReference type="SAM" id="Phobius"/>
    </source>
</evidence>
<reference evidence="7 8" key="1">
    <citation type="submission" date="2017-09" db="EMBL/GenBank/DDBJ databases">
        <authorList>
            <person name="Ehlers B."/>
            <person name="Leendertz F.H."/>
        </authorList>
    </citation>
    <scope>NUCLEOTIDE SEQUENCE [LARGE SCALE GENOMIC DNA]</scope>
    <source>
        <strain evidence="7 8">DSM 18289</strain>
    </source>
</reference>
<proteinExistence type="inferred from homology"/>
<sequence>MALLATLSRYAFWSSRVAANFLGLVFSRVASKVRSALGAFSSVGSPPRFHGPLNMASAPTSNDFDVTHKMVLAIAIPMILGLITVPIVGMVDMAVIGQLGEAALMGGIAIGALLISFLATSFNFLRMGTTGLAAQALGNGDKIAQRAVLYRALMLAFLLGFIMMAAGPLLLSPALDLMGGGDAVNEAANDYVIIRLWAMPVALANYVIFGWLFGMGYSRSGMVLLIVLNCVNIASTVWFVLGQELGVAGAAWGTVLAEYVAVIAGLIWIGKLIGVEWQVPMSRLMNRAAFGRFMMLNGDIFVRSLVMLLAFGAFTSLSARQGDTILAANELLMTLFMIGSFFLDGIAVAAEQLGGRAIGAGSRRAFDRSVRLCLVWGLGLGAGLTLIFLTIGPFFIDQLTTALDVREVARNHLIWVALTPVIATLAFQMDGIFVGATWSADMRSMSLVSSAAFALAAWLLLPDLGNDGLWLALLIFLACRGLGLLLLLPKRSQDVFGKSRTVQAETGQ</sequence>
<feature type="transmembrane region" description="Helical" evidence="6">
    <location>
        <begin position="148"/>
        <end position="171"/>
    </location>
</feature>
<dbReference type="Proteomes" id="UP000219439">
    <property type="component" value="Unassembled WGS sequence"/>
</dbReference>
<organism evidence="7 8">
    <name type="scientific">Cohaesibacter gelatinilyticus</name>
    <dbReference type="NCBI Taxonomy" id="372072"/>
    <lineage>
        <taxon>Bacteria</taxon>
        <taxon>Pseudomonadati</taxon>
        <taxon>Pseudomonadota</taxon>
        <taxon>Alphaproteobacteria</taxon>
        <taxon>Hyphomicrobiales</taxon>
        <taxon>Cohaesibacteraceae</taxon>
    </lineage>
</organism>
<evidence type="ECO:0000256" key="2">
    <source>
        <dbReference type="ARBA" id="ARBA00010199"/>
    </source>
</evidence>
<gene>
    <name evidence="7" type="ORF">SAMN06265368_0007</name>
</gene>
<feature type="transmembrane region" description="Helical" evidence="6">
    <location>
        <begin position="331"/>
        <end position="350"/>
    </location>
</feature>
<dbReference type="NCBIfam" id="TIGR00797">
    <property type="entry name" value="matE"/>
    <property type="match status" value="1"/>
</dbReference>
<feature type="transmembrane region" description="Helical" evidence="6">
    <location>
        <begin position="221"/>
        <end position="239"/>
    </location>
</feature>
<feature type="transmembrane region" description="Helical" evidence="6">
    <location>
        <begin position="300"/>
        <end position="319"/>
    </location>
</feature>
<evidence type="ECO:0000256" key="3">
    <source>
        <dbReference type="ARBA" id="ARBA00022692"/>
    </source>
</evidence>
<feature type="transmembrane region" description="Helical" evidence="6">
    <location>
        <begin position="468"/>
        <end position="488"/>
    </location>
</feature>
<keyword evidence="8" id="KW-1185">Reference proteome</keyword>
<dbReference type="AlphaFoldDB" id="A0A285NBD9"/>
<protein>
    <submittedName>
        <fullName evidence="7">Putative efflux protein, MATE family</fullName>
    </submittedName>
</protein>
<feature type="transmembrane region" description="Helical" evidence="6">
    <location>
        <begin position="412"/>
        <end position="433"/>
    </location>
</feature>
<evidence type="ECO:0000256" key="5">
    <source>
        <dbReference type="ARBA" id="ARBA00023136"/>
    </source>
</evidence>
<comment type="similarity">
    <text evidence="2">Belongs to the multi antimicrobial extrusion (MATE) (TC 2.A.66.1) family.</text>
</comment>
<dbReference type="InterPro" id="IPR002528">
    <property type="entry name" value="MATE_fam"/>
</dbReference>
<keyword evidence="5 6" id="KW-0472">Membrane</keyword>
<accession>A0A285NBD9</accession>
<dbReference type="PANTHER" id="PTHR42893">
    <property type="entry name" value="PROTEIN DETOXIFICATION 44, CHLOROPLASTIC-RELATED"/>
    <property type="match status" value="1"/>
</dbReference>
<feature type="transmembrane region" description="Helical" evidence="6">
    <location>
        <begin position="445"/>
        <end position="462"/>
    </location>
</feature>
<keyword evidence="3 6" id="KW-0812">Transmembrane</keyword>
<feature type="transmembrane region" description="Helical" evidence="6">
    <location>
        <begin position="370"/>
        <end position="392"/>
    </location>
</feature>
<dbReference type="GO" id="GO:0005886">
    <property type="term" value="C:plasma membrane"/>
    <property type="evidence" value="ECO:0007669"/>
    <property type="project" value="TreeGrafter"/>
</dbReference>
<dbReference type="GO" id="GO:0042910">
    <property type="term" value="F:xenobiotic transmembrane transporter activity"/>
    <property type="evidence" value="ECO:0007669"/>
    <property type="project" value="InterPro"/>
</dbReference>
<evidence type="ECO:0000313" key="7">
    <source>
        <dbReference type="EMBL" id="SNZ05001.1"/>
    </source>
</evidence>
<dbReference type="InterPro" id="IPR044644">
    <property type="entry name" value="DinF-like"/>
</dbReference>
<dbReference type="Pfam" id="PF01554">
    <property type="entry name" value="MatE"/>
    <property type="match status" value="2"/>
</dbReference>
<evidence type="ECO:0000256" key="1">
    <source>
        <dbReference type="ARBA" id="ARBA00004141"/>
    </source>
</evidence>
<evidence type="ECO:0000313" key="8">
    <source>
        <dbReference type="Proteomes" id="UP000219439"/>
    </source>
</evidence>